<dbReference type="KEGG" id="gtt:GUITHDRAFT_109127"/>
<feature type="region of interest" description="Disordered" evidence="2">
    <location>
        <begin position="1"/>
        <end position="78"/>
    </location>
</feature>
<dbReference type="HOGENOM" id="CLU_456700_0_0_1"/>
<feature type="compositionally biased region" description="Basic and acidic residues" evidence="2">
    <location>
        <begin position="532"/>
        <end position="549"/>
    </location>
</feature>
<proteinExistence type="predicted"/>
<protein>
    <submittedName>
        <fullName evidence="3 4">Uncharacterized protein</fullName>
    </submittedName>
</protein>
<sequence length="598" mass="67873">MRAASESMQEGASGGRQRGEKRARTSEEMEEERRREHQPEGGAEHRYEDRQLLERPSENGHEADRDFQGKKDADTEYQDDTFDYIYEEIRGIENQVKLFSVHEKSKSPQPILNAEPEDLSKREDSYMLQTPRSTASERSPRIRSAVAKRSPALSYSPAAPDKVLKAKEEVVSKLREISNQNASLQDEVRLLKGESLRKENGLMDLTSERDGLRQKVASLNENVTVLRDENKRLRSEIAAYESLTRQHQQTIRQLEDSPDGLFPKRVLEKEKVGRLKKKMSGLAEENSFLLSSLQRYDGAISALKEILSLMLSKINKNSLCKEEEVKLHTVLESLRHLKKDTVLPPNLAGIKREECEISSRPMKVISWTDERSKLRSINKKLAETVASQGKTIKSQKGRIEVLTSKLDTLSSSLTTARQRRWSLIARFMANSRGKNNLSDIFDETQDESMRIDATWREDATSSPSLLADDATGSSRVKVPLQAYEHMEREVLQLQEELKEKEIALQERTELIEHLERKLQVLSHARSAEIRKLKRESSVNKGSTGEEKGMEAFSPRPLKAGEPEAVTSSLAGHYMRNQVKLVSCDPRDVNGKRGAGEGK</sequence>
<feature type="region of interest" description="Disordered" evidence="2">
    <location>
        <begin position="532"/>
        <end position="562"/>
    </location>
</feature>
<feature type="compositionally biased region" description="Polar residues" evidence="2">
    <location>
        <begin position="1"/>
        <end position="10"/>
    </location>
</feature>
<reference evidence="5" key="2">
    <citation type="submission" date="2012-11" db="EMBL/GenBank/DDBJ databases">
        <authorList>
            <person name="Kuo A."/>
            <person name="Curtis B.A."/>
            <person name="Tanifuji G."/>
            <person name="Burki F."/>
            <person name="Gruber A."/>
            <person name="Irimia M."/>
            <person name="Maruyama S."/>
            <person name="Arias M.C."/>
            <person name="Ball S.G."/>
            <person name="Gile G.H."/>
            <person name="Hirakawa Y."/>
            <person name="Hopkins J.F."/>
            <person name="Rensing S.A."/>
            <person name="Schmutz J."/>
            <person name="Symeonidi A."/>
            <person name="Elias M."/>
            <person name="Eveleigh R.J."/>
            <person name="Herman E.K."/>
            <person name="Klute M.J."/>
            <person name="Nakayama T."/>
            <person name="Obornik M."/>
            <person name="Reyes-Prieto A."/>
            <person name="Armbrust E.V."/>
            <person name="Aves S.J."/>
            <person name="Beiko R.G."/>
            <person name="Coutinho P."/>
            <person name="Dacks J.B."/>
            <person name="Durnford D.G."/>
            <person name="Fast N.M."/>
            <person name="Green B.R."/>
            <person name="Grisdale C."/>
            <person name="Hempe F."/>
            <person name="Henrissat B."/>
            <person name="Hoppner M.P."/>
            <person name="Ishida K.-I."/>
            <person name="Kim E."/>
            <person name="Koreny L."/>
            <person name="Kroth P.G."/>
            <person name="Liu Y."/>
            <person name="Malik S.-B."/>
            <person name="Maier U.G."/>
            <person name="McRose D."/>
            <person name="Mock T."/>
            <person name="Neilson J.A."/>
            <person name="Onodera N.T."/>
            <person name="Poole A.M."/>
            <person name="Pritham E.J."/>
            <person name="Richards T.A."/>
            <person name="Rocap G."/>
            <person name="Roy S.W."/>
            <person name="Sarai C."/>
            <person name="Schaack S."/>
            <person name="Shirato S."/>
            <person name="Slamovits C.H."/>
            <person name="Spencer D.F."/>
            <person name="Suzuki S."/>
            <person name="Worden A.Z."/>
            <person name="Zauner S."/>
            <person name="Barry K."/>
            <person name="Bell C."/>
            <person name="Bharti A.K."/>
            <person name="Crow J.A."/>
            <person name="Grimwood J."/>
            <person name="Kramer R."/>
            <person name="Lindquist E."/>
            <person name="Lucas S."/>
            <person name="Salamov A."/>
            <person name="McFadden G.I."/>
            <person name="Lane C.E."/>
            <person name="Keeling P.J."/>
            <person name="Gray M.W."/>
            <person name="Grigoriev I.V."/>
            <person name="Archibald J.M."/>
        </authorList>
    </citation>
    <scope>NUCLEOTIDE SEQUENCE</scope>
    <source>
        <strain evidence="5">CCMP2712</strain>
    </source>
</reference>
<organism evidence="3">
    <name type="scientific">Guillardia theta (strain CCMP2712)</name>
    <name type="common">Cryptophyte</name>
    <dbReference type="NCBI Taxonomy" id="905079"/>
    <lineage>
        <taxon>Eukaryota</taxon>
        <taxon>Cryptophyceae</taxon>
        <taxon>Pyrenomonadales</taxon>
        <taxon>Geminigeraceae</taxon>
        <taxon>Guillardia</taxon>
    </lineage>
</organism>
<feature type="region of interest" description="Disordered" evidence="2">
    <location>
        <begin position="101"/>
        <end position="156"/>
    </location>
</feature>
<dbReference type="GeneID" id="17301634"/>
<keyword evidence="5" id="KW-1185">Reference proteome</keyword>
<dbReference type="RefSeq" id="XP_005832061.1">
    <property type="nucleotide sequence ID" value="XM_005832004.1"/>
</dbReference>
<gene>
    <name evidence="3" type="ORF">GUITHDRAFT_109127</name>
</gene>
<dbReference type="EMBL" id="JH993001">
    <property type="protein sequence ID" value="EKX45081.1"/>
    <property type="molecule type" value="Genomic_DNA"/>
</dbReference>
<dbReference type="EnsemblProtists" id="EKX45081">
    <property type="protein sequence ID" value="EKX45081"/>
    <property type="gene ID" value="GUITHDRAFT_109127"/>
</dbReference>
<feature type="coiled-coil region" evidence="1">
    <location>
        <begin position="483"/>
        <end position="524"/>
    </location>
</feature>
<name>L1J974_GUITC</name>
<accession>L1J974</accession>
<dbReference type="Proteomes" id="UP000011087">
    <property type="component" value="Unassembled WGS sequence"/>
</dbReference>
<dbReference type="PaxDb" id="55529-EKX45081"/>
<keyword evidence="1" id="KW-0175">Coiled coil</keyword>
<reference evidence="3 5" key="1">
    <citation type="journal article" date="2012" name="Nature">
        <title>Algal genomes reveal evolutionary mosaicism and the fate of nucleomorphs.</title>
        <authorList>
            <consortium name="DOE Joint Genome Institute"/>
            <person name="Curtis B.A."/>
            <person name="Tanifuji G."/>
            <person name="Burki F."/>
            <person name="Gruber A."/>
            <person name="Irimia M."/>
            <person name="Maruyama S."/>
            <person name="Arias M.C."/>
            <person name="Ball S.G."/>
            <person name="Gile G.H."/>
            <person name="Hirakawa Y."/>
            <person name="Hopkins J.F."/>
            <person name="Kuo A."/>
            <person name="Rensing S.A."/>
            <person name="Schmutz J."/>
            <person name="Symeonidi A."/>
            <person name="Elias M."/>
            <person name="Eveleigh R.J."/>
            <person name="Herman E.K."/>
            <person name="Klute M.J."/>
            <person name="Nakayama T."/>
            <person name="Obornik M."/>
            <person name="Reyes-Prieto A."/>
            <person name="Armbrust E.V."/>
            <person name="Aves S.J."/>
            <person name="Beiko R.G."/>
            <person name="Coutinho P."/>
            <person name="Dacks J.B."/>
            <person name="Durnford D.G."/>
            <person name="Fast N.M."/>
            <person name="Green B.R."/>
            <person name="Grisdale C.J."/>
            <person name="Hempel F."/>
            <person name="Henrissat B."/>
            <person name="Hoppner M.P."/>
            <person name="Ishida K."/>
            <person name="Kim E."/>
            <person name="Koreny L."/>
            <person name="Kroth P.G."/>
            <person name="Liu Y."/>
            <person name="Malik S.B."/>
            <person name="Maier U.G."/>
            <person name="McRose D."/>
            <person name="Mock T."/>
            <person name="Neilson J.A."/>
            <person name="Onodera N.T."/>
            <person name="Poole A.M."/>
            <person name="Pritham E.J."/>
            <person name="Richards T.A."/>
            <person name="Rocap G."/>
            <person name="Roy S.W."/>
            <person name="Sarai C."/>
            <person name="Schaack S."/>
            <person name="Shirato S."/>
            <person name="Slamovits C.H."/>
            <person name="Spencer D.F."/>
            <person name="Suzuki S."/>
            <person name="Worden A.Z."/>
            <person name="Zauner S."/>
            <person name="Barry K."/>
            <person name="Bell C."/>
            <person name="Bharti A.K."/>
            <person name="Crow J.A."/>
            <person name="Grimwood J."/>
            <person name="Kramer R."/>
            <person name="Lindquist E."/>
            <person name="Lucas S."/>
            <person name="Salamov A."/>
            <person name="McFadden G.I."/>
            <person name="Lane C.E."/>
            <person name="Keeling P.J."/>
            <person name="Gray M.W."/>
            <person name="Grigoriev I.V."/>
            <person name="Archibald J.M."/>
        </authorList>
    </citation>
    <scope>NUCLEOTIDE SEQUENCE</scope>
    <source>
        <strain evidence="3 5">CCMP2712</strain>
    </source>
</reference>
<evidence type="ECO:0000313" key="4">
    <source>
        <dbReference type="EnsemblProtists" id="EKX45081"/>
    </source>
</evidence>
<reference evidence="4" key="3">
    <citation type="submission" date="2016-03" db="UniProtKB">
        <authorList>
            <consortium name="EnsemblProtists"/>
        </authorList>
    </citation>
    <scope>IDENTIFICATION</scope>
</reference>
<feature type="compositionally biased region" description="Polar residues" evidence="2">
    <location>
        <begin position="127"/>
        <end position="137"/>
    </location>
</feature>
<feature type="coiled-coil region" evidence="1">
    <location>
        <begin position="167"/>
        <end position="257"/>
    </location>
</feature>
<evidence type="ECO:0000313" key="5">
    <source>
        <dbReference type="Proteomes" id="UP000011087"/>
    </source>
</evidence>
<evidence type="ECO:0000256" key="1">
    <source>
        <dbReference type="SAM" id="Coils"/>
    </source>
</evidence>
<evidence type="ECO:0000256" key="2">
    <source>
        <dbReference type="SAM" id="MobiDB-lite"/>
    </source>
</evidence>
<feature type="compositionally biased region" description="Basic and acidic residues" evidence="2">
    <location>
        <begin position="17"/>
        <end position="74"/>
    </location>
</feature>
<dbReference type="AlphaFoldDB" id="L1J974"/>
<evidence type="ECO:0000313" key="3">
    <source>
        <dbReference type="EMBL" id="EKX45081.1"/>
    </source>
</evidence>